<dbReference type="STRING" id="706434.HMPREF9429_01596"/>
<evidence type="ECO:0000313" key="2">
    <source>
        <dbReference type="Proteomes" id="UP000003195"/>
    </source>
</evidence>
<gene>
    <name evidence="1" type="ORF">HMPREF9429_01596</name>
</gene>
<dbReference type="PANTHER" id="PTHR30087">
    <property type="entry name" value="INNER MEMBRANE PROTEIN"/>
    <property type="match status" value="1"/>
</dbReference>
<dbReference type="InterPro" id="IPR007553">
    <property type="entry name" value="2-thiour_desulf"/>
</dbReference>
<protein>
    <submittedName>
        <fullName evidence="1">Uncharacterized protein</fullName>
    </submittedName>
</protein>
<evidence type="ECO:0000313" key="1">
    <source>
        <dbReference type="EMBL" id="EFQ03651.1"/>
    </source>
</evidence>
<dbReference type="Proteomes" id="UP000003195">
    <property type="component" value="Unassembled WGS sequence"/>
</dbReference>
<name>E2ZDT9_9FIRM</name>
<comment type="caution">
    <text evidence="1">The sequence shown here is derived from an EMBL/GenBank/DDBJ whole genome shotgun (WGS) entry which is preliminary data.</text>
</comment>
<dbReference type="Pfam" id="PF04463">
    <property type="entry name" value="2-thiour_desulf"/>
    <property type="match status" value="1"/>
</dbReference>
<accession>E2ZDT9</accession>
<dbReference type="PANTHER" id="PTHR30087:SF1">
    <property type="entry name" value="HYPOTHETICAL CYTOSOLIC PROTEIN"/>
    <property type="match status" value="1"/>
</dbReference>
<reference evidence="1" key="1">
    <citation type="submission" date="2010-08" db="EMBL/GenBank/DDBJ databases">
        <authorList>
            <person name="Weinstock G."/>
            <person name="Sodergren E."/>
            <person name="Clifton S."/>
            <person name="Fulton L."/>
            <person name="Fulton B."/>
            <person name="Courtney L."/>
            <person name="Fronick C."/>
            <person name="Harrison M."/>
            <person name="Strong C."/>
            <person name="Farmer C."/>
            <person name="Delahaunty K."/>
            <person name="Markovic C."/>
            <person name="Hall O."/>
            <person name="Minx P."/>
            <person name="Tomlinson C."/>
            <person name="Mitreva M."/>
            <person name="Hou S."/>
            <person name="Chen J."/>
            <person name="Wollam A."/>
            <person name="Pepin K.H."/>
            <person name="Johnson M."/>
            <person name="Bhonagiri V."/>
            <person name="Zhang X."/>
            <person name="Suruliraj S."/>
            <person name="Warren W."/>
            <person name="Chinwalla A."/>
            <person name="Mardis E.R."/>
            <person name="Wilson R.K."/>
        </authorList>
    </citation>
    <scope>NUCLEOTIDE SEQUENCE [LARGE SCALE GENOMIC DNA]</scope>
    <source>
        <strain evidence="1">F0359</strain>
    </source>
</reference>
<sequence length="179" mass="19798">MLEAVFLFYSFPHILCYDNVIKEISYQGGFMNILISACLIGLYCRYDGKIKDYPAISKLFNRPDITLIPCCPEQAGGLPTPRMAAERCGQQVRTCDGRNVTEQFEVGARTACRLAELYNCSYAVLKEKSPSCGFKRIYDGTFSGTLTNRSGVTAQALSDMGVRIYGESEIDILTGSLLP</sequence>
<keyword evidence="2" id="KW-1185">Reference proteome</keyword>
<organism evidence="1 2">
    <name type="scientific">Megasphaera micronuciformis F0359</name>
    <dbReference type="NCBI Taxonomy" id="706434"/>
    <lineage>
        <taxon>Bacteria</taxon>
        <taxon>Bacillati</taxon>
        <taxon>Bacillota</taxon>
        <taxon>Negativicutes</taxon>
        <taxon>Veillonellales</taxon>
        <taxon>Veillonellaceae</taxon>
        <taxon>Megasphaera</taxon>
    </lineage>
</organism>
<dbReference type="EMBL" id="AECS01000039">
    <property type="protein sequence ID" value="EFQ03651.1"/>
    <property type="molecule type" value="Genomic_DNA"/>
</dbReference>
<dbReference type="AlphaFoldDB" id="E2ZDT9"/>
<dbReference type="HOGENOM" id="CLU_076318_1_1_9"/>
<proteinExistence type="predicted"/>
<dbReference type="eggNOG" id="COG1683">
    <property type="taxonomic scope" value="Bacteria"/>
</dbReference>